<reference evidence="1 2" key="1">
    <citation type="submission" date="2021-07" db="EMBL/GenBank/DDBJ databases">
        <title>complete genome sequencing of Tessaracoccus sp.J1M15.</title>
        <authorList>
            <person name="Bae J.-W."/>
            <person name="Kim D.-y."/>
        </authorList>
    </citation>
    <scope>NUCLEOTIDE SEQUENCE [LARGE SCALE GENOMIC DNA]</scope>
    <source>
        <strain evidence="1 2">J1M15</strain>
    </source>
</reference>
<dbReference type="Pfam" id="PF13189">
    <property type="entry name" value="Cytidylate_kin2"/>
    <property type="match status" value="1"/>
</dbReference>
<keyword evidence="2" id="KW-1185">Reference proteome</keyword>
<proteinExistence type="predicted"/>
<dbReference type="EMBL" id="CP079216">
    <property type="protein sequence ID" value="QXT63023.1"/>
    <property type="molecule type" value="Genomic_DNA"/>
</dbReference>
<name>A0ABX8SIB8_9ACTN</name>
<organism evidence="1 2">
    <name type="scientific">Tessaracoccus palaemonis</name>
    <dbReference type="NCBI Taxonomy" id="2829499"/>
    <lineage>
        <taxon>Bacteria</taxon>
        <taxon>Bacillati</taxon>
        <taxon>Actinomycetota</taxon>
        <taxon>Actinomycetes</taxon>
        <taxon>Propionibacteriales</taxon>
        <taxon>Propionibacteriaceae</taxon>
        <taxon>Tessaracoccus</taxon>
    </lineage>
</organism>
<evidence type="ECO:0000313" key="2">
    <source>
        <dbReference type="Proteomes" id="UP000824504"/>
    </source>
</evidence>
<dbReference type="RefSeq" id="WP_219082493.1">
    <property type="nucleotide sequence ID" value="NZ_CP079216.1"/>
</dbReference>
<protein>
    <submittedName>
        <fullName evidence="1">Cytidylate kinase-like family protein</fullName>
    </submittedName>
</protein>
<dbReference type="Proteomes" id="UP000824504">
    <property type="component" value="Chromosome"/>
</dbReference>
<evidence type="ECO:0000313" key="1">
    <source>
        <dbReference type="EMBL" id="QXT63023.1"/>
    </source>
</evidence>
<sequence length="213" mass="23839">MAVITISRQLGSHGARIARGLARELGWKLADKATINAVIEQYGLIHLDEIYGDEAPSFWDLYTQDSVWTIEWMNKTIKTIGKQGDVVILGRGGFVVLGDYADSFDVFVKAPDSVRARRIGKRDGISDEEALAKIEKDDKTRRRFTKRVYSADWADEANFDLVVDTGELSDEKAIELIITAYNEHLANLPEGPKLSEIKVDEILDEAVKIELKG</sequence>
<gene>
    <name evidence="1" type="ORF">KDB89_00600</name>
</gene>
<accession>A0ABX8SIB8</accession>